<dbReference type="FunFam" id="3.40.1010.10:FF:000001">
    <property type="entry name" value="Siroheme synthase"/>
    <property type="match status" value="1"/>
</dbReference>
<sequence length="448" mass="47319">MRRDSAPRLAVTGSASTGKTALARALSGALSLPLVPEEMRAYLMSTGTRLEQRSPAEAARALEGMWRERLVTEDAQSGGFVADNCVLDFAAYALHHGCASEAPELLAAATACGGTYDAIFLLPHGVLPYEQDGIRSASPAQELRYQLVLEALLRRHVPASRLIEVPARLRTVDERVAFCLEALAPRTRRRGPLVSLVGAGPGDPGLLTLRAREVLASADVIAYDALVAPAVLASLPSGVERVSVGHRNQGAKQAGYRIHPAVLEHARAGRHVARLKQGDPFIFGRGGEEAEELLEAGIPFEVVPGVSAALGAAAYAGIPLTHREYASDVTFVTGHDIEGPSSHTDWARLGAAAGTLVLYMATRKLAANLARLVACGKAEDTPAAYVAAATTPEQTVVVGTLASLAAEVEARNLIGPPALVVVGEVVRLRERLRWFEDRARGLSTEVAA</sequence>
<dbReference type="Gene3D" id="3.40.1010.10">
    <property type="entry name" value="Cobalt-precorrin-4 Transmethylase, Domain 1"/>
    <property type="match status" value="1"/>
</dbReference>
<evidence type="ECO:0000313" key="14">
    <source>
        <dbReference type="Proteomes" id="UP000518300"/>
    </source>
</evidence>
<dbReference type="PROSITE" id="PS00839">
    <property type="entry name" value="SUMT_1"/>
    <property type="match status" value="1"/>
</dbReference>
<evidence type="ECO:0000256" key="5">
    <source>
        <dbReference type="ARBA" id="ARBA00022679"/>
    </source>
</evidence>
<dbReference type="EMBL" id="JABBJJ010000068">
    <property type="protein sequence ID" value="NMO16453.1"/>
    <property type="molecule type" value="Genomic_DNA"/>
</dbReference>
<dbReference type="FunFam" id="3.30.950.10:FF:000001">
    <property type="entry name" value="Siroheme synthase"/>
    <property type="match status" value="1"/>
</dbReference>
<dbReference type="InterPro" id="IPR038727">
    <property type="entry name" value="NadR/Ttd14_AAA_dom"/>
</dbReference>
<evidence type="ECO:0000259" key="11">
    <source>
        <dbReference type="Pfam" id="PF00590"/>
    </source>
</evidence>
<gene>
    <name evidence="13" type="primary">cobA</name>
    <name evidence="13" type="ORF">HG543_16545</name>
</gene>
<dbReference type="Pfam" id="PF00590">
    <property type="entry name" value="TP_methylase"/>
    <property type="match status" value="1"/>
</dbReference>
<dbReference type="Gene3D" id="3.40.50.300">
    <property type="entry name" value="P-loop containing nucleotide triphosphate hydrolases"/>
    <property type="match status" value="1"/>
</dbReference>
<dbReference type="InterPro" id="IPR050161">
    <property type="entry name" value="Siro_Cobalamin_biosynth"/>
</dbReference>
<dbReference type="InterPro" id="IPR014777">
    <property type="entry name" value="4pyrrole_Mease_sub1"/>
</dbReference>
<keyword evidence="6" id="KW-0949">S-adenosyl-L-methionine</keyword>
<comment type="pathway">
    <text evidence="8">Porphyrin-containing compound metabolism; siroheme biosynthesis; precorrin-2 from uroporphyrinogen III: step 1/1.</text>
</comment>
<comment type="caution">
    <text evidence="13">The sequence shown here is derived from an EMBL/GenBank/DDBJ whole genome shotgun (WGS) entry which is preliminary data.</text>
</comment>
<comment type="pathway">
    <text evidence="9">Cofactor biosynthesis; adenosylcobalamin biosynthesis; precorrin-2 from uroporphyrinogen III: step 1/1.</text>
</comment>
<dbReference type="NCBIfam" id="NF004790">
    <property type="entry name" value="PRK06136.1"/>
    <property type="match status" value="1"/>
</dbReference>
<reference evidence="13 14" key="1">
    <citation type="submission" date="2020-04" db="EMBL/GenBank/DDBJ databases">
        <title>Draft genome of Pyxidicoccus fallax type strain.</title>
        <authorList>
            <person name="Whitworth D.E."/>
        </authorList>
    </citation>
    <scope>NUCLEOTIDE SEQUENCE [LARGE SCALE GENOMIC DNA]</scope>
    <source>
        <strain evidence="13 14">DSM 14698</strain>
    </source>
</reference>
<dbReference type="SUPFAM" id="SSF53790">
    <property type="entry name" value="Tetrapyrrole methylase"/>
    <property type="match status" value="1"/>
</dbReference>
<dbReference type="Gene3D" id="3.30.950.10">
    <property type="entry name" value="Methyltransferase, Cobalt-precorrin-4 Transmethylase, Domain 2"/>
    <property type="match status" value="1"/>
</dbReference>
<dbReference type="Pfam" id="PF13521">
    <property type="entry name" value="AAA_28"/>
    <property type="match status" value="1"/>
</dbReference>
<evidence type="ECO:0000256" key="6">
    <source>
        <dbReference type="ARBA" id="ARBA00022691"/>
    </source>
</evidence>
<dbReference type="EC" id="2.1.1.107" evidence="2"/>
<dbReference type="InterPro" id="IPR035996">
    <property type="entry name" value="4pyrrol_Methylase_sf"/>
</dbReference>
<keyword evidence="14" id="KW-1185">Reference proteome</keyword>
<dbReference type="Proteomes" id="UP000518300">
    <property type="component" value="Unassembled WGS sequence"/>
</dbReference>
<dbReference type="GO" id="GO:0009236">
    <property type="term" value="P:cobalamin biosynthetic process"/>
    <property type="evidence" value="ECO:0007669"/>
    <property type="project" value="UniProtKB-KW"/>
</dbReference>
<dbReference type="NCBIfam" id="TIGR01469">
    <property type="entry name" value="cobA_cysG_Cterm"/>
    <property type="match status" value="1"/>
</dbReference>
<keyword evidence="7" id="KW-0627">Porphyrin biosynthesis</keyword>
<dbReference type="InterPro" id="IPR027417">
    <property type="entry name" value="P-loop_NTPase"/>
</dbReference>
<dbReference type="CDD" id="cd11642">
    <property type="entry name" value="SUMT"/>
    <property type="match status" value="1"/>
</dbReference>
<dbReference type="PROSITE" id="PS00840">
    <property type="entry name" value="SUMT_2"/>
    <property type="match status" value="1"/>
</dbReference>
<proteinExistence type="inferred from homology"/>
<dbReference type="RefSeq" id="WP_169345744.1">
    <property type="nucleotide sequence ID" value="NZ_JABBJJ010000068.1"/>
</dbReference>
<protein>
    <recommendedName>
        <fullName evidence="2">uroporphyrinogen-III C-methyltransferase</fullName>
        <ecNumber evidence="2">2.1.1.107</ecNumber>
    </recommendedName>
</protein>
<dbReference type="GO" id="GO:0004851">
    <property type="term" value="F:uroporphyrin-III C-methyltransferase activity"/>
    <property type="evidence" value="ECO:0007669"/>
    <property type="project" value="UniProtKB-EC"/>
</dbReference>
<dbReference type="PANTHER" id="PTHR45790:SF3">
    <property type="entry name" value="S-ADENOSYL-L-METHIONINE-DEPENDENT UROPORPHYRINOGEN III METHYLTRANSFERASE, CHLOROPLASTIC"/>
    <property type="match status" value="1"/>
</dbReference>
<evidence type="ECO:0000256" key="8">
    <source>
        <dbReference type="ARBA" id="ARBA00025705"/>
    </source>
</evidence>
<dbReference type="InterPro" id="IPR014776">
    <property type="entry name" value="4pyrrole_Mease_sub2"/>
</dbReference>
<dbReference type="GO" id="GO:0032259">
    <property type="term" value="P:methylation"/>
    <property type="evidence" value="ECO:0007669"/>
    <property type="project" value="UniProtKB-KW"/>
</dbReference>
<keyword evidence="3" id="KW-0169">Cobalamin biosynthesis</keyword>
<feature type="domain" description="Tetrapyrrole methylase" evidence="11">
    <location>
        <begin position="194"/>
        <end position="404"/>
    </location>
</feature>
<evidence type="ECO:0000256" key="4">
    <source>
        <dbReference type="ARBA" id="ARBA00022603"/>
    </source>
</evidence>
<dbReference type="UniPathway" id="UPA00262">
    <property type="reaction ID" value="UER00211"/>
</dbReference>
<evidence type="ECO:0000256" key="3">
    <source>
        <dbReference type="ARBA" id="ARBA00022573"/>
    </source>
</evidence>
<evidence type="ECO:0000256" key="1">
    <source>
        <dbReference type="ARBA" id="ARBA00005879"/>
    </source>
</evidence>
<accession>A0A848LGB5</accession>
<dbReference type="InterPro" id="IPR003043">
    <property type="entry name" value="Uropor_MeTrfase_CS"/>
</dbReference>
<comment type="similarity">
    <text evidence="1 10">Belongs to the precorrin methyltransferase family.</text>
</comment>
<feature type="domain" description="NadR/Ttd14 AAA" evidence="12">
    <location>
        <begin position="9"/>
        <end position="156"/>
    </location>
</feature>
<name>A0A848LGB5_9BACT</name>
<organism evidence="13 14">
    <name type="scientific">Pyxidicoccus fallax</name>
    <dbReference type="NCBI Taxonomy" id="394095"/>
    <lineage>
        <taxon>Bacteria</taxon>
        <taxon>Pseudomonadati</taxon>
        <taxon>Myxococcota</taxon>
        <taxon>Myxococcia</taxon>
        <taxon>Myxococcales</taxon>
        <taxon>Cystobacterineae</taxon>
        <taxon>Myxococcaceae</taxon>
        <taxon>Pyxidicoccus</taxon>
    </lineage>
</organism>
<evidence type="ECO:0000259" key="12">
    <source>
        <dbReference type="Pfam" id="PF13521"/>
    </source>
</evidence>
<evidence type="ECO:0000256" key="2">
    <source>
        <dbReference type="ARBA" id="ARBA00012162"/>
    </source>
</evidence>
<dbReference type="InterPro" id="IPR006366">
    <property type="entry name" value="CobA/CysG_C"/>
</dbReference>
<evidence type="ECO:0000256" key="7">
    <source>
        <dbReference type="ARBA" id="ARBA00023244"/>
    </source>
</evidence>
<dbReference type="GO" id="GO:0019354">
    <property type="term" value="P:siroheme biosynthetic process"/>
    <property type="evidence" value="ECO:0007669"/>
    <property type="project" value="UniProtKB-UniPathway"/>
</dbReference>
<keyword evidence="5 10" id="KW-0808">Transferase</keyword>
<keyword evidence="4 10" id="KW-0489">Methyltransferase</keyword>
<dbReference type="AlphaFoldDB" id="A0A848LGB5"/>
<evidence type="ECO:0000313" key="13">
    <source>
        <dbReference type="EMBL" id="NMO16453.1"/>
    </source>
</evidence>
<dbReference type="PANTHER" id="PTHR45790">
    <property type="entry name" value="SIROHEME SYNTHASE-RELATED"/>
    <property type="match status" value="1"/>
</dbReference>
<evidence type="ECO:0000256" key="9">
    <source>
        <dbReference type="ARBA" id="ARBA00060548"/>
    </source>
</evidence>
<evidence type="ECO:0000256" key="10">
    <source>
        <dbReference type="RuleBase" id="RU003960"/>
    </source>
</evidence>
<dbReference type="InterPro" id="IPR000878">
    <property type="entry name" value="4pyrrol_Mease"/>
</dbReference>